<dbReference type="InterPro" id="IPR019758">
    <property type="entry name" value="Pept_S26A_signal_pept_1_CS"/>
</dbReference>
<dbReference type="CDD" id="cd05379">
    <property type="entry name" value="CAP_bacterial"/>
    <property type="match status" value="1"/>
</dbReference>
<feature type="active site" evidence="5">
    <location>
        <position position="45"/>
    </location>
</feature>
<sequence>MRKFILLIIQLFLLLFIYITYSNGRNILLNLGLIKETIYIAGTGSMYPTFPKGEGETDIKRAQETVAWPLMQKYPGGLDLLGFNFLGYTLKRGDIIDFENSKTREISAKQYGKEAGFVKRIIALPGDTLEIRDGFVYLNKSIFKEPYTAAPRSTFGGQFLADCQSIVVPNGQLFVMGDNRKSSLDSRFELGLINYEDIIHVMPKHAQTPYEKSWRQTDTDELNANKPTLNIDEFITLLNQEREEKKASALKYNELLRQSAKKRAEIMLATNDFSIEATRSGYTLEDSIQDVGYENILYAESLARGYFQASELLDNLLHFPETKNFILSYDYQDIGIAPVVGNVNNCPVQAVVIHLGGYQPPNYKKEDIESWQKLYENLKEVIPSWEKAKNAESVNQETLNSLLTSLYRRMSNIEKILYKLNNNLWLSKEEKALVEEDQKLASEEDELIRKLNQ</sequence>
<comment type="caution">
    <text evidence="8">The sequence shown here is derived from an EMBL/GenBank/DDBJ whole genome shotgun (WGS) entry which is preliminary data.</text>
</comment>
<keyword evidence="4 6" id="KW-0378">Hydrolase</keyword>
<protein>
    <recommendedName>
        <fullName evidence="3 6">Signal peptidase I</fullName>
        <ecNumber evidence="3 6">3.4.21.89</ecNumber>
    </recommendedName>
</protein>
<evidence type="ECO:0000256" key="2">
    <source>
        <dbReference type="ARBA" id="ARBA00009370"/>
    </source>
</evidence>
<dbReference type="EC" id="3.4.21.89" evidence="3 6"/>
<dbReference type="GO" id="GO:0006465">
    <property type="term" value="P:signal peptide processing"/>
    <property type="evidence" value="ECO:0007669"/>
    <property type="project" value="InterPro"/>
</dbReference>
<dbReference type="PROSITE" id="PS00761">
    <property type="entry name" value="SPASE_I_3"/>
    <property type="match status" value="1"/>
</dbReference>
<dbReference type="PROSITE" id="PS00760">
    <property type="entry name" value="SPASE_I_2"/>
    <property type="match status" value="1"/>
</dbReference>
<comment type="similarity">
    <text evidence="2 6">Belongs to the peptidase S26 family.</text>
</comment>
<evidence type="ECO:0000256" key="5">
    <source>
        <dbReference type="PIRSR" id="PIRSR600223-1"/>
    </source>
</evidence>
<proteinExistence type="inferred from homology"/>
<dbReference type="InterPro" id="IPR019533">
    <property type="entry name" value="Peptidase_S26"/>
</dbReference>
<dbReference type="NCBIfam" id="TIGR02227">
    <property type="entry name" value="sigpep_I_bact"/>
    <property type="match status" value="1"/>
</dbReference>
<dbReference type="AlphaFoldDB" id="A0A1F5ZS83"/>
<feature type="domain" description="Peptidase S26" evidence="7">
    <location>
        <begin position="41"/>
        <end position="199"/>
    </location>
</feature>
<evidence type="ECO:0000256" key="1">
    <source>
        <dbReference type="ARBA" id="ARBA00000677"/>
    </source>
</evidence>
<reference evidence="8 9" key="1">
    <citation type="journal article" date="2016" name="Nat. Commun.">
        <title>Thousands of microbial genomes shed light on interconnected biogeochemical processes in an aquifer system.</title>
        <authorList>
            <person name="Anantharaman K."/>
            <person name="Brown C.T."/>
            <person name="Hug L.A."/>
            <person name="Sharon I."/>
            <person name="Castelle C.J."/>
            <person name="Probst A.J."/>
            <person name="Thomas B.C."/>
            <person name="Singh A."/>
            <person name="Wilkins M.J."/>
            <person name="Karaoz U."/>
            <person name="Brodie E.L."/>
            <person name="Williams K.H."/>
            <person name="Hubbard S.S."/>
            <person name="Banfield J.F."/>
        </authorList>
    </citation>
    <scope>NUCLEOTIDE SEQUENCE [LARGE SCALE GENOMIC DNA]</scope>
</reference>
<evidence type="ECO:0000313" key="8">
    <source>
        <dbReference type="EMBL" id="OGG15204.1"/>
    </source>
</evidence>
<dbReference type="GO" id="GO:0016020">
    <property type="term" value="C:membrane"/>
    <property type="evidence" value="ECO:0007669"/>
    <property type="project" value="UniProtKB-SubCell"/>
</dbReference>
<evidence type="ECO:0000256" key="4">
    <source>
        <dbReference type="ARBA" id="ARBA00022801"/>
    </source>
</evidence>
<dbReference type="GO" id="GO:0004252">
    <property type="term" value="F:serine-type endopeptidase activity"/>
    <property type="evidence" value="ECO:0007669"/>
    <property type="project" value="InterPro"/>
</dbReference>
<comment type="catalytic activity">
    <reaction evidence="1 6">
        <text>Cleavage of hydrophobic, N-terminal signal or leader sequences from secreted and periplasmic proteins.</text>
        <dbReference type="EC" id="3.4.21.89"/>
    </reaction>
</comment>
<dbReference type="InterPro" id="IPR036286">
    <property type="entry name" value="LexA/Signal_pep-like_sf"/>
</dbReference>
<evidence type="ECO:0000313" key="9">
    <source>
        <dbReference type="Proteomes" id="UP000177383"/>
    </source>
</evidence>
<dbReference type="InterPro" id="IPR035940">
    <property type="entry name" value="CAP_sf"/>
</dbReference>
<accession>A0A1F5ZS83</accession>
<dbReference type="STRING" id="1798375.A2773_04955"/>
<organism evidence="8 9">
    <name type="scientific">Candidatus Gottesmanbacteria bacterium RIFCSPHIGHO2_01_FULL_39_10</name>
    <dbReference type="NCBI Taxonomy" id="1798375"/>
    <lineage>
        <taxon>Bacteria</taxon>
        <taxon>Candidatus Gottesmaniibacteriota</taxon>
    </lineage>
</organism>
<dbReference type="SUPFAM" id="SSF55797">
    <property type="entry name" value="PR-1-like"/>
    <property type="match status" value="1"/>
</dbReference>
<dbReference type="Proteomes" id="UP000177383">
    <property type="component" value="Unassembled WGS sequence"/>
</dbReference>
<dbReference type="InterPro" id="IPR019757">
    <property type="entry name" value="Pept_S26A_signal_pept_1_Lys-AS"/>
</dbReference>
<dbReference type="Pfam" id="PF10502">
    <property type="entry name" value="Peptidase_S26"/>
    <property type="match status" value="1"/>
</dbReference>
<comment type="subcellular location">
    <subcellularLocation>
        <location evidence="6">Membrane</location>
        <topology evidence="6">Single-pass type II membrane protein</topology>
    </subcellularLocation>
</comment>
<dbReference type="Gene3D" id="3.40.33.10">
    <property type="entry name" value="CAP"/>
    <property type="match status" value="1"/>
</dbReference>
<dbReference type="GO" id="GO:0009003">
    <property type="term" value="F:signal peptidase activity"/>
    <property type="evidence" value="ECO:0007669"/>
    <property type="project" value="UniProtKB-EC"/>
</dbReference>
<dbReference type="PANTHER" id="PTHR43390:SF1">
    <property type="entry name" value="CHLOROPLAST PROCESSING PEPTIDASE"/>
    <property type="match status" value="1"/>
</dbReference>
<dbReference type="SUPFAM" id="SSF51306">
    <property type="entry name" value="LexA/Signal peptidase"/>
    <property type="match status" value="1"/>
</dbReference>
<evidence type="ECO:0000256" key="3">
    <source>
        <dbReference type="ARBA" id="ARBA00013208"/>
    </source>
</evidence>
<dbReference type="CDD" id="cd06530">
    <property type="entry name" value="S26_SPase_I"/>
    <property type="match status" value="1"/>
</dbReference>
<name>A0A1F5ZS83_9BACT</name>
<dbReference type="Gene3D" id="2.10.109.10">
    <property type="entry name" value="Umud Fragment, subunit A"/>
    <property type="match status" value="1"/>
</dbReference>
<dbReference type="PRINTS" id="PR00727">
    <property type="entry name" value="LEADERPTASE"/>
</dbReference>
<evidence type="ECO:0000259" key="7">
    <source>
        <dbReference type="Pfam" id="PF10502"/>
    </source>
</evidence>
<feature type="active site" evidence="5">
    <location>
        <position position="119"/>
    </location>
</feature>
<dbReference type="EMBL" id="MFJE01000005">
    <property type="protein sequence ID" value="OGG15204.1"/>
    <property type="molecule type" value="Genomic_DNA"/>
</dbReference>
<gene>
    <name evidence="8" type="ORF">A2773_04955</name>
</gene>
<evidence type="ECO:0000256" key="6">
    <source>
        <dbReference type="RuleBase" id="RU362042"/>
    </source>
</evidence>
<dbReference type="InterPro" id="IPR000223">
    <property type="entry name" value="Pept_S26A_signal_pept_1"/>
</dbReference>
<dbReference type="PANTHER" id="PTHR43390">
    <property type="entry name" value="SIGNAL PEPTIDASE I"/>
    <property type="match status" value="1"/>
</dbReference>
<keyword evidence="6" id="KW-0645">Protease</keyword>